<dbReference type="EMBL" id="KB202094">
    <property type="protein sequence ID" value="ESO92374.1"/>
    <property type="molecule type" value="Genomic_DNA"/>
</dbReference>
<dbReference type="KEGG" id="lgi:LOTGIDRAFT_162684"/>
<protein>
    <submittedName>
        <fullName evidence="2">Uncharacterized protein</fullName>
    </submittedName>
</protein>
<dbReference type="OMA" id="HSYAITH"/>
<dbReference type="RefSeq" id="XP_009056934.1">
    <property type="nucleotide sequence ID" value="XM_009058686.1"/>
</dbReference>
<keyword evidence="3" id="KW-1185">Reference proteome</keyword>
<evidence type="ECO:0000313" key="2">
    <source>
        <dbReference type="EMBL" id="ESO92374.1"/>
    </source>
</evidence>
<evidence type="ECO:0000256" key="1">
    <source>
        <dbReference type="SAM" id="SignalP"/>
    </source>
</evidence>
<dbReference type="Proteomes" id="UP000030746">
    <property type="component" value="Unassembled WGS sequence"/>
</dbReference>
<organism evidence="2 3">
    <name type="scientific">Lottia gigantea</name>
    <name type="common">Giant owl limpet</name>
    <dbReference type="NCBI Taxonomy" id="225164"/>
    <lineage>
        <taxon>Eukaryota</taxon>
        <taxon>Metazoa</taxon>
        <taxon>Spiralia</taxon>
        <taxon>Lophotrochozoa</taxon>
        <taxon>Mollusca</taxon>
        <taxon>Gastropoda</taxon>
        <taxon>Patellogastropoda</taxon>
        <taxon>Lottioidea</taxon>
        <taxon>Lottiidae</taxon>
        <taxon>Lottia</taxon>
    </lineage>
</organism>
<name>V4BTU2_LOTGI</name>
<gene>
    <name evidence="2" type="ORF">LOTGIDRAFT_162684</name>
</gene>
<reference evidence="2 3" key="1">
    <citation type="journal article" date="2013" name="Nature">
        <title>Insights into bilaterian evolution from three spiralian genomes.</title>
        <authorList>
            <person name="Simakov O."/>
            <person name="Marletaz F."/>
            <person name="Cho S.J."/>
            <person name="Edsinger-Gonzales E."/>
            <person name="Havlak P."/>
            <person name="Hellsten U."/>
            <person name="Kuo D.H."/>
            <person name="Larsson T."/>
            <person name="Lv J."/>
            <person name="Arendt D."/>
            <person name="Savage R."/>
            <person name="Osoegawa K."/>
            <person name="de Jong P."/>
            <person name="Grimwood J."/>
            <person name="Chapman J.A."/>
            <person name="Shapiro H."/>
            <person name="Aerts A."/>
            <person name="Otillar R.P."/>
            <person name="Terry A.Y."/>
            <person name="Boore J.L."/>
            <person name="Grigoriev I.V."/>
            <person name="Lindberg D.R."/>
            <person name="Seaver E.C."/>
            <person name="Weisblat D.A."/>
            <person name="Putnam N.H."/>
            <person name="Rokhsar D.S."/>
        </authorList>
    </citation>
    <scope>NUCLEOTIDE SEQUENCE [LARGE SCALE GENOMIC DNA]</scope>
</reference>
<feature type="signal peptide" evidence="1">
    <location>
        <begin position="1"/>
        <end position="18"/>
    </location>
</feature>
<proteinExistence type="predicted"/>
<accession>V4BTU2</accession>
<dbReference type="GeneID" id="20239097"/>
<dbReference type="HOGENOM" id="CLU_445031_0_0_1"/>
<dbReference type="AlphaFoldDB" id="V4BTU2"/>
<dbReference type="CTD" id="20239097"/>
<evidence type="ECO:0000313" key="3">
    <source>
        <dbReference type="Proteomes" id="UP000030746"/>
    </source>
</evidence>
<keyword evidence="1" id="KW-0732">Signal</keyword>
<sequence length="614" mass="69341">MVMFHHLLIICVYSHTRSCIPGSCIKVIVDWTLLDESEDSSKITQLLASDSSSNPLSQLNDTISLVGGVLRDVWSLYNKETRQNLLNLLAPISMIEVSYSKDENINDLSFIPQLQEKLVWKFKIDHERIQCFSPLVQFVTLFHSTCINFQESVLKLQSFIKKRSRGTTAVLDVDWSSLNLAKSYSDAHSIVSNCIRMHLSKCGSAAAAMPFLNLDIRKVVVKVVPRAAEAGIFLDGPEITIGVHVEKSSSVWSSSDFDYSNAFQILQTNQIIAVWKTKSKTKNILDKILSSLQNSYGFKGSLRLDTDALINTICMENPRMAHPSQLFSLEMKHFEKYLNNTFLDEFKRSLDTSNYCWRVGNCRSETGLWCWLTKNEVEHLTPGTPIFTLSKSKSKKFKLIFRKATSDNFNTMSFVNSKCLFGCPNIDWRAKGQILTVDNVIYYIADPGKACDLLGYLNQPFEFSGNTRADEEVHNVPRYTALESFAIRRDLFNSHNSCSLIYQCWFQCIQMGVNFVTDSNISALNYNQMLGVLCYLNSIKKILKSVSKSKGIVYLKVDGSREGPVTAERSGNDLYLIVGGSKEDSGSPFESLDFDDVSIDDYDDCDIELKKLSS</sequence>
<feature type="chain" id="PRO_5004719752" evidence="1">
    <location>
        <begin position="19"/>
        <end position="614"/>
    </location>
</feature>